<dbReference type="OMA" id="INIKTHM"/>
<gene>
    <name evidence="1" type="ORF">PPERSA_07529</name>
</gene>
<reference evidence="1 2" key="1">
    <citation type="journal article" date="2015" name="Sci. Rep.">
        <title>Genome of the facultative scuticociliatosis pathogen Pseudocohnilembus persalinus provides insight into its virulence through horizontal gene transfer.</title>
        <authorList>
            <person name="Xiong J."/>
            <person name="Wang G."/>
            <person name="Cheng J."/>
            <person name="Tian M."/>
            <person name="Pan X."/>
            <person name="Warren A."/>
            <person name="Jiang C."/>
            <person name="Yuan D."/>
            <person name="Miao W."/>
        </authorList>
    </citation>
    <scope>NUCLEOTIDE SEQUENCE [LARGE SCALE GENOMIC DNA]</scope>
    <source>
        <strain evidence="1">36N120E</strain>
    </source>
</reference>
<dbReference type="Proteomes" id="UP000054937">
    <property type="component" value="Unassembled WGS sequence"/>
</dbReference>
<dbReference type="AlphaFoldDB" id="A0A0V0QZP8"/>
<proteinExistence type="predicted"/>
<protein>
    <submittedName>
        <fullName evidence="1">Uncharacterized protein</fullName>
    </submittedName>
</protein>
<evidence type="ECO:0000313" key="2">
    <source>
        <dbReference type="Proteomes" id="UP000054937"/>
    </source>
</evidence>
<dbReference type="EMBL" id="LDAU01000080">
    <property type="protein sequence ID" value="KRX07779.1"/>
    <property type="molecule type" value="Genomic_DNA"/>
</dbReference>
<evidence type="ECO:0000313" key="1">
    <source>
        <dbReference type="EMBL" id="KRX07779.1"/>
    </source>
</evidence>
<dbReference type="InParanoid" id="A0A0V0QZP8"/>
<organism evidence="1 2">
    <name type="scientific">Pseudocohnilembus persalinus</name>
    <name type="common">Ciliate</name>
    <dbReference type="NCBI Taxonomy" id="266149"/>
    <lineage>
        <taxon>Eukaryota</taxon>
        <taxon>Sar</taxon>
        <taxon>Alveolata</taxon>
        <taxon>Ciliophora</taxon>
        <taxon>Intramacronucleata</taxon>
        <taxon>Oligohymenophorea</taxon>
        <taxon>Scuticociliatia</taxon>
        <taxon>Philasterida</taxon>
        <taxon>Pseudocohnilembidae</taxon>
        <taxon>Pseudocohnilembus</taxon>
    </lineage>
</organism>
<name>A0A0V0QZP8_PSEPJ</name>
<accession>A0A0V0QZP8</accession>
<comment type="caution">
    <text evidence="1">The sequence shown here is derived from an EMBL/GenBank/DDBJ whole genome shotgun (WGS) entry which is preliminary data.</text>
</comment>
<sequence length="601" mass="70974">MDNICIPKKQLQQNISFQQMLEQIVENIPQTNNQLQKMQDLTYKQEQKVFNFQEVIKPLDELYQDMENVNSMLDIKNLSMPELSKKWEEIQEQLRIQQQENMRKQQDYMRIQQQQQQQHQQLQLIRKQTIQNQKQNCIFSNQQEQKNDEEYRSNLIHQKYLQSQLNQQQQQQQQQQEQFQVPQKIVNSPVTTAKVDEQSSSNNGNYNNLIFKDITNAVESFPMNITPVKKERGGFFTNNSIRRSGYKLINDENAQPSPIIKLQNSNNLKQPLNIFNSNQKPTGICQNLIYNNNNNNQNDLNKIKLGKQNSGSDENMEEEIKAIKSQIINNNCSLNNNSQLSFPQMKKQQNSEKKTFMANQGAYYTQNGGNMYQQNGLGFNSNNHGNFNFYTSMNNNLSNYKQSGMFSNENSVEKMFNNNCFSQSSHKIFQSSSQQKSQPSQQFFEGTTNKVRNFMEEIENSVKESSNNNQQQQNLQQQYHQFVNQPCSFLNQNNHNINNNLYMNQQQQHQQNQQCKFYNCCCQNMQCQGQYQQQYLQHQNQQQPNNMHSYNNNQNMNLFSAQKSQMQSKLQHNNNINNTNQWDLLQEYENMNDCGKVFDFN</sequence>
<keyword evidence="2" id="KW-1185">Reference proteome</keyword>